<gene>
    <name evidence="2" type="ORF">AVEN_34582_1</name>
</gene>
<feature type="region of interest" description="Disordered" evidence="1">
    <location>
        <begin position="1"/>
        <end position="39"/>
    </location>
</feature>
<dbReference type="Proteomes" id="UP000499080">
    <property type="component" value="Unassembled WGS sequence"/>
</dbReference>
<dbReference type="EMBL" id="BGPR01000043">
    <property type="protein sequence ID" value="GBL85386.1"/>
    <property type="molecule type" value="Genomic_DNA"/>
</dbReference>
<organism evidence="2 3">
    <name type="scientific">Araneus ventricosus</name>
    <name type="common">Orbweaver spider</name>
    <name type="synonym">Epeira ventricosa</name>
    <dbReference type="NCBI Taxonomy" id="182803"/>
    <lineage>
        <taxon>Eukaryota</taxon>
        <taxon>Metazoa</taxon>
        <taxon>Ecdysozoa</taxon>
        <taxon>Arthropoda</taxon>
        <taxon>Chelicerata</taxon>
        <taxon>Arachnida</taxon>
        <taxon>Araneae</taxon>
        <taxon>Araneomorphae</taxon>
        <taxon>Entelegynae</taxon>
        <taxon>Araneoidea</taxon>
        <taxon>Araneidae</taxon>
        <taxon>Araneus</taxon>
    </lineage>
</organism>
<proteinExistence type="predicted"/>
<evidence type="ECO:0000313" key="3">
    <source>
        <dbReference type="Proteomes" id="UP000499080"/>
    </source>
</evidence>
<accession>A0A4Y2B281</accession>
<comment type="caution">
    <text evidence="2">The sequence shown here is derived from an EMBL/GenBank/DDBJ whole genome shotgun (WGS) entry which is preliminary data.</text>
</comment>
<dbReference type="AlphaFoldDB" id="A0A4Y2B281"/>
<reference evidence="2 3" key="1">
    <citation type="journal article" date="2019" name="Sci. Rep.">
        <title>Orb-weaving spider Araneus ventricosus genome elucidates the spidroin gene catalogue.</title>
        <authorList>
            <person name="Kono N."/>
            <person name="Nakamura H."/>
            <person name="Ohtoshi R."/>
            <person name="Moran D.A.P."/>
            <person name="Shinohara A."/>
            <person name="Yoshida Y."/>
            <person name="Fujiwara M."/>
            <person name="Mori M."/>
            <person name="Tomita M."/>
            <person name="Arakawa K."/>
        </authorList>
    </citation>
    <scope>NUCLEOTIDE SEQUENCE [LARGE SCALE GENOMIC DNA]</scope>
</reference>
<evidence type="ECO:0000313" key="2">
    <source>
        <dbReference type="EMBL" id="GBL85386.1"/>
    </source>
</evidence>
<feature type="region of interest" description="Disordered" evidence="1">
    <location>
        <begin position="59"/>
        <end position="79"/>
    </location>
</feature>
<protein>
    <submittedName>
        <fullName evidence="2">Uncharacterized protein</fullName>
    </submittedName>
</protein>
<sequence>MKGIATPGKNSLSSAFESAARSMPNDSGSHQKCIESISESPEHRKNCLFRDWPTGVTQEPLHYKRHPRPEVGEEGFIPTHSSHLGGWSSGLHLKLNPSTAKSSQNLSTCIYGGLLTN</sequence>
<evidence type="ECO:0000256" key="1">
    <source>
        <dbReference type="SAM" id="MobiDB-lite"/>
    </source>
</evidence>
<name>A0A4Y2B281_ARAVE</name>
<keyword evidence="3" id="KW-1185">Reference proteome</keyword>